<reference evidence="1" key="2">
    <citation type="submission" date="2020-11" db="EMBL/GenBank/DDBJ databases">
        <authorList>
            <person name="McCartney M.A."/>
            <person name="Auch B."/>
            <person name="Kono T."/>
            <person name="Mallez S."/>
            <person name="Becker A."/>
            <person name="Gohl D.M."/>
            <person name="Silverstein K.A.T."/>
            <person name="Koren S."/>
            <person name="Bechman K.B."/>
            <person name="Herman A."/>
            <person name="Abrahante J.E."/>
            <person name="Garbe J."/>
        </authorList>
    </citation>
    <scope>NUCLEOTIDE SEQUENCE</scope>
    <source>
        <strain evidence="1">Duluth1</strain>
        <tissue evidence="1">Whole animal</tissue>
    </source>
</reference>
<comment type="caution">
    <text evidence="1">The sequence shown here is derived from an EMBL/GenBank/DDBJ whole genome shotgun (WGS) entry which is preliminary data.</text>
</comment>
<organism evidence="1 2">
    <name type="scientific">Dreissena polymorpha</name>
    <name type="common">Zebra mussel</name>
    <name type="synonym">Mytilus polymorpha</name>
    <dbReference type="NCBI Taxonomy" id="45954"/>
    <lineage>
        <taxon>Eukaryota</taxon>
        <taxon>Metazoa</taxon>
        <taxon>Spiralia</taxon>
        <taxon>Lophotrochozoa</taxon>
        <taxon>Mollusca</taxon>
        <taxon>Bivalvia</taxon>
        <taxon>Autobranchia</taxon>
        <taxon>Heteroconchia</taxon>
        <taxon>Euheterodonta</taxon>
        <taxon>Imparidentia</taxon>
        <taxon>Neoheterodontei</taxon>
        <taxon>Myida</taxon>
        <taxon>Dreissenoidea</taxon>
        <taxon>Dreissenidae</taxon>
        <taxon>Dreissena</taxon>
    </lineage>
</organism>
<name>A0A9D4E9H8_DREPO</name>
<proteinExistence type="predicted"/>
<accession>A0A9D4E9H8</accession>
<dbReference type="EMBL" id="JAIWYP010000009">
    <property type="protein sequence ID" value="KAH3774137.1"/>
    <property type="molecule type" value="Genomic_DNA"/>
</dbReference>
<dbReference type="Proteomes" id="UP000828390">
    <property type="component" value="Unassembled WGS sequence"/>
</dbReference>
<sequence length="119" mass="13267">MHLLDLLNDGITEKHQPAFIQVIVGPAQIGFGPYGCRVSPCRCRAGPCWFLFIRVSSVWVRVWVRSSAVTVRDNPFRRRLDGVLLPGFGPCGCRVVIGMMAWNTVDAQKIQKAKDRPGT</sequence>
<dbReference type="AlphaFoldDB" id="A0A9D4E9H8"/>
<evidence type="ECO:0000313" key="2">
    <source>
        <dbReference type="Proteomes" id="UP000828390"/>
    </source>
</evidence>
<gene>
    <name evidence="1" type="ORF">DPMN_175511</name>
</gene>
<reference evidence="1" key="1">
    <citation type="journal article" date="2019" name="bioRxiv">
        <title>The Genome of the Zebra Mussel, Dreissena polymorpha: A Resource for Invasive Species Research.</title>
        <authorList>
            <person name="McCartney M.A."/>
            <person name="Auch B."/>
            <person name="Kono T."/>
            <person name="Mallez S."/>
            <person name="Zhang Y."/>
            <person name="Obille A."/>
            <person name="Becker A."/>
            <person name="Abrahante J.E."/>
            <person name="Garbe J."/>
            <person name="Badalamenti J.P."/>
            <person name="Herman A."/>
            <person name="Mangelson H."/>
            <person name="Liachko I."/>
            <person name="Sullivan S."/>
            <person name="Sone E.D."/>
            <person name="Koren S."/>
            <person name="Silverstein K.A.T."/>
            <person name="Beckman K.B."/>
            <person name="Gohl D.M."/>
        </authorList>
    </citation>
    <scope>NUCLEOTIDE SEQUENCE</scope>
    <source>
        <strain evidence="1">Duluth1</strain>
        <tissue evidence="1">Whole animal</tissue>
    </source>
</reference>
<evidence type="ECO:0000313" key="1">
    <source>
        <dbReference type="EMBL" id="KAH3774137.1"/>
    </source>
</evidence>
<keyword evidence="2" id="KW-1185">Reference proteome</keyword>
<protein>
    <submittedName>
        <fullName evidence="1">Uncharacterized protein</fullName>
    </submittedName>
</protein>